<keyword evidence="3" id="KW-1185">Reference proteome</keyword>
<reference evidence="2 3" key="1">
    <citation type="submission" date="2015-07" db="EMBL/GenBank/DDBJ databases">
        <title>Comparative genomics of the Sigatoka disease complex on banana suggests a link between parallel evolutionary changes in Pseudocercospora fijiensis and Pseudocercospora eumusae and increased virulence on the banana host.</title>
        <authorList>
            <person name="Chang T.-C."/>
            <person name="Salvucci A."/>
            <person name="Crous P.W."/>
            <person name="Stergiopoulos I."/>
        </authorList>
    </citation>
    <scope>NUCLEOTIDE SEQUENCE [LARGE SCALE GENOMIC DNA]</scope>
    <source>
        <strain evidence="2 3">CBS 116634</strain>
    </source>
</reference>
<keyword evidence="1" id="KW-0812">Transmembrane</keyword>
<accession>A0A139I3Q4</accession>
<dbReference type="PANTHER" id="PTHR35896:SF3">
    <property type="entry name" value="MAJOR FACILITATOR SUPERFAMILY TRANSPORTER"/>
    <property type="match status" value="1"/>
</dbReference>
<evidence type="ECO:0000256" key="1">
    <source>
        <dbReference type="SAM" id="Phobius"/>
    </source>
</evidence>
<gene>
    <name evidence="2" type="ORF">AC579_6775</name>
</gene>
<dbReference type="OrthoDB" id="3649716at2759"/>
<evidence type="ECO:0000313" key="3">
    <source>
        <dbReference type="Proteomes" id="UP000073492"/>
    </source>
</evidence>
<evidence type="ECO:0000313" key="2">
    <source>
        <dbReference type="EMBL" id="KXT09245.1"/>
    </source>
</evidence>
<comment type="caution">
    <text evidence="2">The sequence shown here is derived from an EMBL/GenBank/DDBJ whole genome shotgun (WGS) entry which is preliminary data.</text>
</comment>
<keyword evidence="1" id="KW-0472">Membrane</keyword>
<feature type="transmembrane region" description="Helical" evidence="1">
    <location>
        <begin position="75"/>
        <end position="101"/>
    </location>
</feature>
<proteinExistence type="predicted"/>
<dbReference type="EMBL" id="LFZO01000360">
    <property type="protein sequence ID" value="KXT09245.1"/>
    <property type="molecule type" value="Genomic_DNA"/>
</dbReference>
<organism evidence="2 3">
    <name type="scientific">Pseudocercospora musae</name>
    <dbReference type="NCBI Taxonomy" id="113226"/>
    <lineage>
        <taxon>Eukaryota</taxon>
        <taxon>Fungi</taxon>
        <taxon>Dikarya</taxon>
        <taxon>Ascomycota</taxon>
        <taxon>Pezizomycotina</taxon>
        <taxon>Dothideomycetes</taxon>
        <taxon>Dothideomycetidae</taxon>
        <taxon>Mycosphaerellales</taxon>
        <taxon>Mycosphaerellaceae</taxon>
        <taxon>Pseudocercospora</taxon>
    </lineage>
</organism>
<dbReference type="InterPro" id="IPR053008">
    <property type="entry name" value="Phomopsin_biosynth_assoc"/>
</dbReference>
<dbReference type="PANTHER" id="PTHR35896">
    <property type="entry name" value="IG-LIKE DOMAIN-CONTAINING PROTEIN"/>
    <property type="match status" value="1"/>
</dbReference>
<name>A0A139I3Q4_9PEZI</name>
<protein>
    <submittedName>
        <fullName evidence="2">Uncharacterized protein</fullName>
    </submittedName>
</protein>
<dbReference type="AlphaFoldDB" id="A0A139I3Q4"/>
<keyword evidence="1" id="KW-1133">Transmembrane helix</keyword>
<dbReference type="Proteomes" id="UP000073492">
    <property type="component" value="Unassembled WGS sequence"/>
</dbReference>
<sequence>MLLAAGMVRNRLEPRVRFSNERSSQIKPQLATMSSQPRIPPAYSYEPISKEDGHVAGQSCEFDIRLSSSKVRRWLVWWSVVATAFALVSLPLLGLSALTAFRASSKMSASLEEQQLSIKAADMATSSSISYMRPHLGPKRPCGHSAEEAKAAGCVFDIMNVAWMPWDCYDQKLSYQFQKEVPFDFFYADADGMPTSRRIPDEKTLSEMDEPCWATREYHVLHCTFAWKMMHRAIERGWRIESTTTEFSHTEHCAHILTNRTVPLEAVVTEVNIGYPSC</sequence>